<evidence type="ECO:0000256" key="3">
    <source>
        <dbReference type="PROSITE-ProRule" id="PRU00221"/>
    </source>
</evidence>
<dbReference type="AlphaFoldDB" id="A0A317W2D8"/>
<protein>
    <submittedName>
        <fullName evidence="4">WD40 repeat-like protein</fullName>
    </submittedName>
</protein>
<dbReference type="PANTHER" id="PTHR19879">
    <property type="entry name" value="TRANSCRIPTION INITIATION FACTOR TFIID"/>
    <property type="match status" value="1"/>
</dbReference>
<keyword evidence="2" id="KW-0677">Repeat</keyword>
<evidence type="ECO:0000313" key="4">
    <source>
        <dbReference type="EMBL" id="PWY79407.1"/>
    </source>
</evidence>
<dbReference type="Gene3D" id="2.130.10.10">
    <property type="entry name" value="YVTN repeat-like/Quinoprotein amine dehydrogenase"/>
    <property type="match status" value="2"/>
</dbReference>
<dbReference type="InterPro" id="IPR015943">
    <property type="entry name" value="WD40/YVTN_repeat-like_dom_sf"/>
</dbReference>
<dbReference type="PANTHER" id="PTHR19879:SF9">
    <property type="entry name" value="TRANSCRIPTION INITIATION FACTOR TFIID SUBUNIT 5"/>
    <property type="match status" value="1"/>
</dbReference>
<keyword evidence="1 3" id="KW-0853">WD repeat</keyword>
<dbReference type="Pfam" id="PF00400">
    <property type="entry name" value="WD40"/>
    <property type="match status" value="1"/>
</dbReference>
<keyword evidence="5" id="KW-1185">Reference proteome</keyword>
<feature type="repeat" description="WD" evidence="3">
    <location>
        <begin position="237"/>
        <end position="278"/>
    </location>
</feature>
<proteinExistence type="predicted"/>
<gene>
    <name evidence="4" type="ORF">BO94DRAFT_471552</name>
</gene>
<dbReference type="Proteomes" id="UP000246702">
    <property type="component" value="Unassembled WGS sequence"/>
</dbReference>
<dbReference type="OrthoDB" id="2911645at2759"/>
<name>A0A317W2D8_9EURO</name>
<dbReference type="RefSeq" id="XP_025464979.1">
    <property type="nucleotide sequence ID" value="XM_025608385.1"/>
</dbReference>
<dbReference type="SMART" id="SM00320">
    <property type="entry name" value="WD40"/>
    <property type="match status" value="4"/>
</dbReference>
<evidence type="ECO:0000313" key="5">
    <source>
        <dbReference type="Proteomes" id="UP000246702"/>
    </source>
</evidence>
<evidence type="ECO:0000256" key="2">
    <source>
        <dbReference type="ARBA" id="ARBA00022737"/>
    </source>
</evidence>
<dbReference type="PROSITE" id="PS50294">
    <property type="entry name" value="WD_REPEATS_REGION"/>
    <property type="match status" value="1"/>
</dbReference>
<dbReference type="PROSITE" id="PS00678">
    <property type="entry name" value="WD_REPEATS_1"/>
    <property type="match status" value="1"/>
</dbReference>
<evidence type="ECO:0000256" key="1">
    <source>
        <dbReference type="ARBA" id="ARBA00022574"/>
    </source>
</evidence>
<dbReference type="SUPFAM" id="SSF82171">
    <property type="entry name" value="DPP6 N-terminal domain-like"/>
    <property type="match status" value="1"/>
</dbReference>
<dbReference type="GeneID" id="37110528"/>
<reference evidence="4 5" key="1">
    <citation type="submission" date="2016-12" db="EMBL/GenBank/DDBJ databases">
        <title>The genomes of Aspergillus section Nigri reveals drivers in fungal speciation.</title>
        <authorList>
            <consortium name="DOE Joint Genome Institute"/>
            <person name="Vesth T.C."/>
            <person name="Nybo J."/>
            <person name="Theobald S."/>
            <person name="Brandl J."/>
            <person name="Frisvad J.C."/>
            <person name="Nielsen K.F."/>
            <person name="Lyhne E.K."/>
            <person name="Kogle M.E."/>
            <person name="Kuo A."/>
            <person name="Riley R."/>
            <person name="Clum A."/>
            <person name="Nolan M."/>
            <person name="Lipzen A."/>
            <person name="Salamov A."/>
            <person name="Henrissat B."/>
            <person name="Wiebenga A."/>
            <person name="De Vries R.P."/>
            <person name="Grigoriev I.V."/>
            <person name="Mortensen U.H."/>
            <person name="Andersen M.R."/>
            <person name="Baker S.E."/>
        </authorList>
    </citation>
    <scope>NUCLEOTIDE SEQUENCE [LARGE SCALE GENOMIC DNA]</scope>
    <source>
        <strain evidence="4 5">CBS 115572</strain>
    </source>
</reference>
<comment type="caution">
    <text evidence="4">The sequence shown here is derived from an EMBL/GenBank/DDBJ whole genome shotgun (WGS) entry which is preliminary data.</text>
</comment>
<dbReference type="PROSITE" id="PS50082">
    <property type="entry name" value="WD_REPEATS_2"/>
    <property type="match status" value="1"/>
</dbReference>
<sequence length="444" mass="48809">MKKKKASKTSIGTHNTPEFRKEIAPDTIVHNLGEESIKVQLQGPATALALSPDDRLIAVAVGGEIHIYYWSGAASKGTEIVHKHLGTMKELVFAPNLTVSGGYLLVSSADCVKVWDIDNEGRVLDPAGGFRVDPAKLSTEAAGDLVAKLVHDHGLEKDEDACLSIDGDLRELLSKAVDKHTHEHQIVLKGNMAIFSPDGKFMICITRDKKFEKQVDLGPSPNIITWDDEKRESQRELPGHSGGVRWAAVSPDSKSIASVERDDKVRIWNAASGTCDYILDLSGETVLRGALSPNPKHIALITTTGLFVYEITTGNHTILWKLPNPTITFVTWSPNGRLIATLSADGFGLRNAITGVQRMQHPGPVLRNKEKFPIPLHMSFVDEGKRFMFNCPIDMATVVYDFMSLVRHKFPREISGTVGPVCSKDATVFLNIDNGQTLRLWTFD</sequence>
<dbReference type="InterPro" id="IPR019775">
    <property type="entry name" value="WD40_repeat_CS"/>
</dbReference>
<dbReference type="STRING" id="1450535.A0A317W2D8"/>
<organism evidence="4 5">
    <name type="scientific">Aspergillus sclerotioniger CBS 115572</name>
    <dbReference type="NCBI Taxonomy" id="1450535"/>
    <lineage>
        <taxon>Eukaryota</taxon>
        <taxon>Fungi</taxon>
        <taxon>Dikarya</taxon>
        <taxon>Ascomycota</taxon>
        <taxon>Pezizomycotina</taxon>
        <taxon>Eurotiomycetes</taxon>
        <taxon>Eurotiomycetidae</taxon>
        <taxon>Eurotiales</taxon>
        <taxon>Aspergillaceae</taxon>
        <taxon>Aspergillus</taxon>
        <taxon>Aspergillus subgen. Circumdati</taxon>
    </lineage>
</organism>
<dbReference type="InterPro" id="IPR001680">
    <property type="entry name" value="WD40_rpt"/>
</dbReference>
<dbReference type="EMBL" id="MSFK01000023">
    <property type="protein sequence ID" value="PWY79407.1"/>
    <property type="molecule type" value="Genomic_DNA"/>
</dbReference>
<accession>A0A317W2D8</accession>